<sequence>MTKKSLTTHAGEGLPQGMIANGNILLKSELTNKACAVWTQVTAAVSFVDNKLSVSVGENLFSGLKKFFERANVPVHAVDRLDRNKDRASTVADLRLGIANRYQSVGERLRA</sequence>
<dbReference type="EMBL" id="CP069105">
    <property type="protein sequence ID" value="QSS55262.1"/>
    <property type="molecule type" value="Genomic_DNA"/>
</dbReference>
<name>A0A8A1LT69_AJEC8</name>
<evidence type="ECO:0000313" key="1">
    <source>
        <dbReference type="EMBL" id="QSS55262.1"/>
    </source>
</evidence>
<protein>
    <submittedName>
        <fullName evidence="1">Uncharacterized protein</fullName>
    </submittedName>
</protein>
<gene>
    <name evidence="1" type="ORF">I7I53_03095</name>
</gene>
<dbReference type="AlphaFoldDB" id="A0A8A1LT69"/>
<organism evidence="1 2">
    <name type="scientific">Ajellomyces capsulatus (strain H88)</name>
    <name type="common">Darling's disease fungus</name>
    <name type="synonym">Histoplasma capsulatum</name>
    <dbReference type="NCBI Taxonomy" id="544711"/>
    <lineage>
        <taxon>Eukaryota</taxon>
        <taxon>Fungi</taxon>
        <taxon>Dikarya</taxon>
        <taxon>Ascomycota</taxon>
        <taxon>Pezizomycotina</taxon>
        <taxon>Eurotiomycetes</taxon>
        <taxon>Eurotiomycetidae</taxon>
        <taxon>Onygenales</taxon>
        <taxon>Ajellomycetaceae</taxon>
        <taxon>Histoplasma</taxon>
    </lineage>
</organism>
<evidence type="ECO:0000313" key="2">
    <source>
        <dbReference type="Proteomes" id="UP000663419"/>
    </source>
</evidence>
<proteinExistence type="predicted"/>
<dbReference type="Proteomes" id="UP000663419">
    <property type="component" value="Chromosome 4"/>
</dbReference>
<reference evidence="1" key="1">
    <citation type="submission" date="2021-01" db="EMBL/GenBank/DDBJ databases">
        <title>Chromosome-level genome assembly of a human fungal pathogen reveals clustering of transcriptionally co-regulated genes.</title>
        <authorList>
            <person name="Voorhies M."/>
            <person name="Cohen S."/>
            <person name="Shea T.P."/>
            <person name="Petrus S."/>
            <person name="Munoz J.F."/>
            <person name="Poplawski S."/>
            <person name="Goldman W.E."/>
            <person name="Michael T."/>
            <person name="Cuomo C.A."/>
            <person name="Sil A."/>
            <person name="Beyhan S."/>
        </authorList>
    </citation>
    <scope>NUCLEOTIDE SEQUENCE</scope>
    <source>
        <strain evidence="1">H88</strain>
    </source>
</reference>
<dbReference type="VEuPathDB" id="FungiDB:I7I53_03095"/>
<accession>A0A8A1LT69</accession>